<dbReference type="InterPro" id="IPR053924">
    <property type="entry name" value="RecX_HTH_2nd"/>
</dbReference>
<evidence type="ECO:0000259" key="7">
    <source>
        <dbReference type="Pfam" id="PF21982"/>
    </source>
</evidence>
<dbReference type="AlphaFoldDB" id="A0A921QU38"/>
<accession>A0A921QU38</accession>
<evidence type="ECO:0000256" key="2">
    <source>
        <dbReference type="ARBA" id="ARBA00009695"/>
    </source>
</evidence>
<dbReference type="OrthoDB" id="543346at2759"/>
<sequence>MSAMAAGRRLLHLPGLELCLRSRALTLLSSSRADGMARYWREPPRRKLVTCRQGAFEEGNAVRDKAVPISDELLGHCKDANGRALDLEPIGKSSANESVQLSFEEEESDDVVCEISESLVRDVEKAAIELLAARAFTVSELRKKLRSKKYPFDTIDAVIANFKSRGLLNDGFYAESFSRSRWLSSTWGPRRIKQALRQKGVPEAEVDQATRRVFQDGHGHGKEATFGISEASMDHLFAQASKQWQRGQSLTLENRRARIVRWLQYRGFNWAVTNSIIRRLEAQHPP</sequence>
<dbReference type="GO" id="GO:0005737">
    <property type="term" value="C:cytoplasm"/>
    <property type="evidence" value="ECO:0007669"/>
    <property type="project" value="UniProtKB-SubCell"/>
</dbReference>
<dbReference type="PANTHER" id="PTHR33602">
    <property type="entry name" value="REGULATORY PROTEIN RECX FAMILY PROTEIN"/>
    <property type="match status" value="1"/>
</dbReference>
<dbReference type="Pfam" id="PF21981">
    <property type="entry name" value="RecX_HTH3"/>
    <property type="match status" value="1"/>
</dbReference>
<protein>
    <recommendedName>
        <fullName evidence="3">Regulatory protein RecX</fullName>
    </recommendedName>
</protein>
<dbReference type="InterPro" id="IPR036388">
    <property type="entry name" value="WH-like_DNA-bd_sf"/>
</dbReference>
<evidence type="ECO:0000259" key="5">
    <source>
        <dbReference type="Pfam" id="PF02631"/>
    </source>
</evidence>
<dbReference type="Pfam" id="PF21982">
    <property type="entry name" value="RecX_HTH1"/>
    <property type="match status" value="1"/>
</dbReference>
<name>A0A921QU38_SORBI</name>
<dbReference type="EMBL" id="CM027685">
    <property type="protein sequence ID" value="KAG0528002.1"/>
    <property type="molecule type" value="Genomic_DNA"/>
</dbReference>
<reference evidence="8" key="1">
    <citation type="journal article" date="2019" name="BMC Genomics">
        <title>A new reference genome for Sorghum bicolor reveals high levels of sequence similarity between sweet and grain genotypes: implications for the genetics of sugar metabolism.</title>
        <authorList>
            <person name="Cooper E.A."/>
            <person name="Brenton Z.W."/>
            <person name="Flinn B.S."/>
            <person name="Jenkins J."/>
            <person name="Shu S."/>
            <person name="Flowers D."/>
            <person name="Luo F."/>
            <person name="Wang Y."/>
            <person name="Xia P."/>
            <person name="Barry K."/>
            <person name="Daum C."/>
            <person name="Lipzen A."/>
            <person name="Yoshinaga Y."/>
            <person name="Schmutz J."/>
            <person name="Saski C."/>
            <person name="Vermerris W."/>
            <person name="Kresovich S."/>
        </authorList>
    </citation>
    <scope>NUCLEOTIDE SEQUENCE</scope>
</reference>
<dbReference type="Gene3D" id="1.10.10.10">
    <property type="entry name" value="Winged helix-like DNA-binding domain superfamily/Winged helix DNA-binding domain"/>
    <property type="match status" value="3"/>
</dbReference>
<reference evidence="8" key="2">
    <citation type="submission" date="2020-10" db="EMBL/GenBank/DDBJ databases">
        <authorList>
            <person name="Cooper E.A."/>
            <person name="Brenton Z.W."/>
            <person name="Flinn B.S."/>
            <person name="Jenkins J."/>
            <person name="Shu S."/>
            <person name="Flowers D."/>
            <person name="Luo F."/>
            <person name="Wang Y."/>
            <person name="Xia P."/>
            <person name="Barry K."/>
            <person name="Daum C."/>
            <person name="Lipzen A."/>
            <person name="Yoshinaga Y."/>
            <person name="Schmutz J."/>
            <person name="Saski C."/>
            <person name="Vermerris W."/>
            <person name="Kresovich S."/>
        </authorList>
    </citation>
    <scope>NUCLEOTIDE SEQUENCE</scope>
</reference>
<comment type="caution">
    <text evidence="8">The sequence shown here is derived from an EMBL/GenBank/DDBJ whole genome shotgun (WGS) entry which is preliminary data.</text>
</comment>
<comment type="similarity">
    <text evidence="2">Belongs to the RecX family.</text>
</comment>
<dbReference type="PANTHER" id="PTHR33602:SF1">
    <property type="entry name" value="REGULATORY PROTEIN RECX FAMILY PROTEIN"/>
    <property type="match status" value="1"/>
</dbReference>
<dbReference type="InterPro" id="IPR053925">
    <property type="entry name" value="RecX_HTH_3rd"/>
</dbReference>
<evidence type="ECO:0000256" key="1">
    <source>
        <dbReference type="ARBA" id="ARBA00004496"/>
    </source>
</evidence>
<proteinExistence type="inferred from homology"/>
<gene>
    <name evidence="8" type="ORF">BDA96_06G281400</name>
</gene>
<evidence type="ECO:0000259" key="6">
    <source>
        <dbReference type="Pfam" id="PF21981"/>
    </source>
</evidence>
<dbReference type="KEGG" id="sbi:8082572"/>
<dbReference type="InterPro" id="IPR053926">
    <property type="entry name" value="RecX_HTH_1st"/>
</dbReference>
<evidence type="ECO:0000256" key="3">
    <source>
        <dbReference type="ARBA" id="ARBA00018111"/>
    </source>
</evidence>
<feature type="domain" description="RecX second three-helical" evidence="5">
    <location>
        <begin position="169"/>
        <end position="209"/>
    </location>
</feature>
<organism evidence="8 9">
    <name type="scientific">Sorghum bicolor</name>
    <name type="common">Sorghum</name>
    <name type="synonym">Sorghum vulgare</name>
    <dbReference type="NCBI Taxonomy" id="4558"/>
    <lineage>
        <taxon>Eukaryota</taxon>
        <taxon>Viridiplantae</taxon>
        <taxon>Streptophyta</taxon>
        <taxon>Embryophyta</taxon>
        <taxon>Tracheophyta</taxon>
        <taxon>Spermatophyta</taxon>
        <taxon>Magnoliopsida</taxon>
        <taxon>Liliopsida</taxon>
        <taxon>Poales</taxon>
        <taxon>Poaceae</taxon>
        <taxon>PACMAD clade</taxon>
        <taxon>Panicoideae</taxon>
        <taxon>Andropogonodae</taxon>
        <taxon>Andropogoneae</taxon>
        <taxon>Sorghinae</taxon>
        <taxon>Sorghum</taxon>
    </lineage>
</organism>
<dbReference type="Pfam" id="PF02631">
    <property type="entry name" value="RecX_HTH2"/>
    <property type="match status" value="1"/>
</dbReference>
<evidence type="ECO:0000256" key="4">
    <source>
        <dbReference type="ARBA" id="ARBA00022490"/>
    </source>
</evidence>
<keyword evidence="4" id="KW-0963">Cytoplasm</keyword>
<dbReference type="HAMAP" id="MF_01114">
    <property type="entry name" value="RecX"/>
    <property type="match status" value="1"/>
</dbReference>
<evidence type="ECO:0000313" key="8">
    <source>
        <dbReference type="EMBL" id="KAG0528002.1"/>
    </source>
</evidence>
<feature type="domain" description="RecX first three-helical" evidence="7">
    <location>
        <begin position="126"/>
        <end position="160"/>
    </location>
</feature>
<dbReference type="InterPro" id="IPR003783">
    <property type="entry name" value="Regulatory_RecX"/>
</dbReference>
<dbReference type="GO" id="GO:0006282">
    <property type="term" value="P:regulation of DNA repair"/>
    <property type="evidence" value="ECO:0007669"/>
    <property type="project" value="InterPro"/>
</dbReference>
<comment type="subcellular location">
    <subcellularLocation>
        <location evidence="1">Cytoplasm</location>
    </subcellularLocation>
</comment>
<dbReference type="Proteomes" id="UP000807115">
    <property type="component" value="Chromosome 6"/>
</dbReference>
<feature type="domain" description="RecX third three-helical" evidence="6">
    <location>
        <begin position="233"/>
        <end position="276"/>
    </location>
</feature>
<dbReference type="Gramene" id="EES11616">
    <property type="protein sequence ID" value="EES11616"/>
    <property type="gene ID" value="SORBI_3006G258000"/>
</dbReference>
<evidence type="ECO:0000313" key="9">
    <source>
        <dbReference type="Proteomes" id="UP000807115"/>
    </source>
</evidence>
<dbReference type="OMA" id="CRYEPSA"/>